<evidence type="ECO:0000313" key="2">
    <source>
        <dbReference type="Proteomes" id="UP001234297"/>
    </source>
</evidence>
<evidence type="ECO:0000313" key="1">
    <source>
        <dbReference type="EMBL" id="KAJ8627033.1"/>
    </source>
</evidence>
<proteinExistence type="predicted"/>
<name>A0ACC2L0Z3_PERAE</name>
<reference evidence="1 2" key="1">
    <citation type="journal article" date="2022" name="Hortic Res">
        <title>A haplotype resolved chromosomal level avocado genome allows analysis of novel avocado genes.</title>
        <authorList>
            <person name="Nath O."/>
            <person name="Fletcher S.J."/>
            <person name="Hayward A."/>
            <person name="Shaw L.M."/>
            <person name="Masouleh A.K."/>
            <person name="Furtado A."/>
            <person name="Henry R.J."/>
            <person name="Mitter N."/>
        </authorList>
    </citation>
    <scope>NUCLEOTIDE SEQUENCE [LARGE SCALE GENOMIC DNA]</scope>
    <source>
        <strain evidence="2">cv. Hass</strain>
    </source>
</reference>
<organism evidence="1 2">
    <name type="scientific">Persea americana</name>
    <name type="common">Avocado</name>
    <dbReference type="NCBI Taxonomy" id="3435"/>
    <lineage>
        <taxon>Eukaryota</taxon>
        <taxon>Viridiplantae</taxon>
        <taxon>Streptophyta</taxon>
        <taxon>Embryophyta</taxon>
        <taxon>Tracheophyta</taxon>
        <taxon>Spermatophyta</taxon>
        <taxon>Magnoliopsida</taxon>
        <taxon>Magnoliidae</taxon>
        <taxon>Laurales</taxon>
        <taxon>Lauraceae</taxon>
        <taxon>Persea</taxon>
    </lineage>
</organism>
<dbReference type="EMBL" id="CM056814">
    <property type="protein sequence ID" value="KAJ8627033.1"/>
    <property type="molecule type" value="Genomic_DNA"/>
</dbReference>
<keyword evidence="2" id="KW-1185">Reference proteome</keyword>
<accession>A0ACC2L0Z3</accession>
<comment type="caution">
    <text evidence="1">The sequence shown here is derived from an EMBL/GenBank/DDBJ whole genome shotgun (WGS) entry which is preliminary data.</text>
</comment>
<protein>
    <submittedName>
        <fullName evidence="1">Uncharacterized protein</fullName>
    </submittedName>
</protein>
<dbReference type="Proteomes" id="UP001234297">
    <property type="component" value="Chromosome 6"/>
</dbReference>
<sequence>MSSSNDCPKEMTTVAVAVSRVDSSRSRRAVRWAVKNLMPQADRFLLIHVAPLVTSIPTPSGNHVPIKQIPGDVVAMYMQDMKSKLEEVFLPFKRLCRTREMETLVLADDNPSTALLRYISESGTKSLVVGSSSLNCIVRKSKGSGVPSTILKLAPNNCNIYVVSRCKLRKKLANLSAVNGSNAPPQMHHSKQFQLRIQHKMVSKREVYRTDKRKTLSSYLESKSEGALETRKPSEISDIFPQSLEDDDSLTSKDGISRDPFLLSSSREEHREGNHHYLENSLLKVQICNEQDVVPGLKGNPYIRHSTNQSEVERLRLELKNTLAMYNQACRELVYARNKVKLLLAEYSDDAKKVKDALEREEMLKKIAAEEKARHLEAIKEVEAARQLLAKEAHEKQIAEMNALKELSERNKLVEALISSGERCRRYSKAEIEAATDCFSEAKKIGEGGYGIVYKCNLCHTPVAVKVLHQDASDKKDQFLKEVEVLSQLRHPHMVLLLGACPENGSLVYEYMENGSLEDRIFCHGGTPPLPWFIRFRIVFEMACGLAFLHGSKPEPIVHRDLKPGNILLDKHYMSKIGDVGLSKFMSNVVPDSITEYRDTVLAGTFFYMDPEYQRTGTIRPKSDLYAFGIIILQLLTAKQAQGLVTTVESAIDSGLFEEILDSSITDWPLAETEKLATLALKCSALRCRDRPDLESEVMPVLEELLYIADVHCKLQQQYVDASSHYFCPILQEVMEDPHIAADGFTYEHRAIRAWLERHSISPVTKLSLPHTHLIPNHSLRSAIQEWKVHSKFSSPS</sequence>
<gene>
    <name evidence="1" type="ORF">MRB53_020340</name>
</gene>